<feature type="region of interest" description="Disordered" evidence="11">
    <location>
        <begin position="482"/>
        <end position="567"/>
    </location>
</feature>
<dbReference type="InterPro" id="IPR008266">
    <property type="entry name" value="Tyr_kinase_AS"/>
</dbReference>
<evidence type="ECO:0000256" key="9">
    <source>
        <dbReference type="ARBA" id="ARBA00048679"/>
    </source>
</evidence>
<protein>
    <recommendedName>
        <fullName evidence="2">non-specific serine/threonine protein kinase</fullName>
        <ecNumber evidence="2">2.7.11.1</ecNumber>
    </recommendedName>
</protein>
<evidence type="ECO:0000256" key="4">
    <source>
        <dbReference type="ARBA" id="ARBA00022679"/>
    </source>
</evidence>
<feature type="binding site" evidence="10">
    <location>
        <position position="45"/>
    </location>
    <ligand>
        <name>ATP</name>
        <dbReference type="ChEBI" id="CHEBI:30616"/>
    </ligand>
</feature>
<evidence type="ECO:0000313" key="14">
    <source>
        <dbReference type="Proteomes" id="UP001549111"/>
    </source>
</evidence>
<keyword evidence="7 10" id="KW-0067">ATP-binding</keyword>
<feature type="domain" description="Protein kinase" evidence="12">
    <location>
        <begin position="16"/>
        <end position="301"/>
    </location>
</feature>
<dbReference type="Pfam" id="PF00069">
    <property type="entry name" value="Pkinase"/>
    <property type="match status" value="1"/>
</dbReference>
<gene>
    <name evidence="13" type="ORF">ABIC99_001891</name>
</gene>
<dbReference type="GO" id="GO:0004674">
    <property type="term" value="F:protein serine/threonine kinase activity"/>
    <property type="evidence" value="ECO:0007669"/>
    <property type="project" value="UniProtKB-KW"/>
</dbReference>
<comment type="caution">
    <text evidence="13">The sequence shown here is derived from an EMBL/GenBank/DDBJ whole genome shotgun (WGS) entry which is preliminary data.</text>
</comment>
<evidence type="ECO:0000259" key="12">
    <source>
        <dbReference type="PROSITE" id="PS50011"/>
    </source>
</evidence>
<keyword evidence="6 13" id="KW-0418">Kinase</keyword>
<keyword evidence="3 13" id="KW-0723">Serine/threonine-protein kinase</keyword>
<dbReference type="InterPro" id="IPR050660">
    <property type="entry name" value="NEK_Ser/Thr_kinase"/>
</dbReference>
<keyword evidence="5 10" id="KW-0547">Nucleotide-binding</keyword>
<keyword evidence="4" id="KW-0808">Transferase</keyword>
<evidence type="ECO:0000256" key="2">
    <source>
        <dbReference type="ARBA" id="ARBA00012513"/>
    </source>
</evidence>
<feature type="compositionally biased region" description="Pro residues" evidence="11">
    <location>
        <begin position="531"/>
        <end position="552"/>
    </location>
</feature>
<dbReference type="CDD" id="cd14014">
    <property type="entry name" value="STKc_PknB_like"/>
    <property type="match status" value="1"/>
</dbReference>
<keyword evidence="14" id="KW-1185">Reference proteome</keyword>
<feature type="region of interest" description="Disordered" evidence="11">
    <location>
        <begin position="584"/>
        <end position="611"/>
    </location>
</feature>
<evidence type="ECO:0000256" key="5">
    <source>
        <dbReference type="ARBA" id="ARBA00022741"/>
    </source>
</evidence>
<dbReference type="PANTHER" id="PTHR43671:SF98">
    <property type="entry name" value="SERINE_THREONINE-PROTEIN KINASE NEK11"/>
    <property type="match status" value="1"/>
</dbReference>
<dbReference type="PROSITE" id="PS50011">
    <property type="entry name" value="PROTEIN_KINASE_DOM"/>
    <property type="match status" value="1"/>
</dbReference>
<evidence type="ECO:0000256" key="10">
    <source>
        <dbReference type="PROSITE-ProRule" id="PRU10141"/>
    </source>
</evidence>
<feature type="compositionally biased region" description="Low complexity" evidence="11">
    <location>
        <begin position="553"/>
        <end position="566"/>
    </location>
</feature>
<organism evidence="13 14">
    <name type="scientific">Sphaerotilus sulfidivorans</name>
    <dbReference type="NCBI Taxonomy" id="639200"/>
    <lineage>
        <taxon>Bacteria</taxon>
        <taxon>Pseudomonadati</taxon>
        <taxon>Pseudomonadota</taxon>
        <taxon>Betaproteobacteria</taxon>
        <taxon>Burkholderiales</taxon>
        <taxon>Sphaerotilaceae</taxon>
        <taxon>Sphaerotilus</taxon>
    </lineage>
</organism>
<dbReference type="Proteomes" id="UP001549111">
    <property type="component" value="Unassembled WGS sequence"/>
</dbReference>
<accession>A0ABV2IMB7</accession>
<dbReference type="PROSITE" id="PS00109">
    <property type="entry name" value="PROTEIN_KINASE_TYR"/>
    <property type="match status" value="1"/>
</dbReference>
<evidence type="ECO:0000256" key="1">
    <source>
        <dbReference type="ARBA" id="ARBA00010886"/>
    </source>
</evidence>
<sequence length="611" mass="64231">MDEEGTLSIGTRLGEFEIRGLVGIGGFGIVYRAFDHDLEREVAIKEYMPGLLASRGDDGSVQPRGRTHGETFGAGLRSFMLEAKMLARFDHPALVKVFRYWEGNGTAYMVMPLYQGQTLAQTLRQMPAPPGEVWLMGVLVPLLGALETLHAQHIYHRDVSPDNILLLRNGRPVLLDFGAARQVISDRTQTLTAILKPNYAPIEQYAEMPSLRQGPWTDLYALGAVVHACLTGKPPPPAAARTLQDEMVPLPETGARLKAEQGLRYSDAFLQAWQQTLAVHPDQRPRSVEALMRLLGLLPVLGPGDDPDATRIAAPIAQPGSDPDRTVVVTGPTGSPPGRTAPQPPPAAAPPRTRPAPHTASLEPRTGRDMRIVLPGMTQPAAARTQPAAAPAGAAGTTAPYAGPEGERKAGSGSGSRTPMLAGLGGAVLLAGAALLMWPRDPAPDATTGLAASAASALASAPTAAGPASAPLAEIITEEKEPPAPTLAPVPAPPAPPVPPVPPVPPATPAHRLQPPAPAPSAPAPAIAAPRPAPAPVPAPASRPPASAPPSSAPSEAARPSSPEEACGGRVLIARDLCIQSQCRKPEFQRHPTCTELQRRKEEEERRELYR</sequence>
<dbReference type="SUPFAM" id="SSF56112">
    <property type="entry name" value="Protein kinase-like (PK-like)"/>
    <property type="match status" value="1"/>
</dbReference>
<feature type="compositionally biased region" description="Basic and acidic residues" evidence="11">
    <location>
        <begin position="597"/>
        <end position="611"/>
    </location>
</feature>
<evidence type="ECO:0000256" key="8">
    <source>
        <dbReference type="ARBA" id="ARBA00047899"/>
    </source>
</evidence>
<dbReference type="InterPro" id="IPR017441">
    <property type="entry name" value="Protein_kinase_ATP_BS"/>
</dbReference>
<dbReference type="EC" id="2.7.11.1" evidence="2"/>
<proteinExistence type="inferred from homology"/>
<evidence type="ECO:0000313" key="13">
    <source>
        <dbReference type="EMBL" id="MET3604077.1"/>
    </source>
</evidence>
<feature type="compositionally biased region" description="Pro residues" evidence="11">
    <location>
        <begin position="483"/>
        <end position="508"/>
    </location>
</feature>
<dbReference type="EMBL" id="JBEPLS010000006">
    <property type="protein sequence ID" value="MET3604077.1"/>
    <property type="molecule type" value="Genomic_DNA"/>
</dbReference>
<dbReference type="InterPro" id="IPR000719">
    <property type="entry name" value="Prot_kinase_dom"/>
</dbReference>
<feature type="region of interest" description="Disordered" evidence="11">
    <location>
        <begin position="309"/>
        <end position="418"/>
    </location>
</feature>
<comment type="catalytic activity">
    <reaction evidence="8">
        <text>L-threonyl-[protein] + ATP = O-phospho-L-threonyl-[protein] + ADP + H(+)</text>
        <dbReference type="Rhea" id="RHEA:46608"/>
        <dbReference type="Rhea" id="RHEA-COMP:11060"/>
        <dbReference type="Rhea" id="RHEA-COMP:11605"/>
        <dbReference type="ChEBI" id="CHEBI:15378"/>
        <dbReference type="ChEBI" id="CHEBI:30013"/>
        <dbReference type="ChEBI" id="CHEBI:30616"/>
        <dbReference type="ChEBI" id="CHEBI:61977"/>
        <dbReference type="ChEBI" id="CHEBI:456216"/>
        <dbReference type="EC" id="2.7.11.1"/>
    </reaction>
</comment>
<dbReference type="Gene3D" id="1.10.510.10">
    <property type="entry name" value="Transferase(Phosphotransferase) domain 1"/>
    <property type="match status" value="1"/>
</dbReference>
<evidence type="ECO:0000256" key="3">
    <source>
        <dbReference type="ARBA" id="ARBA00022527"/>
    </source>
</evidence>
<evidence type="ECO:0000256" key="11">
    <source>
        <dbReference type="SAM" id="MobiDB-lite"/>
    </source>
</evidence>
<comment type="similarity">
    <text evidence="1">Belongs to the protein kinase superfamily. NEK Ser/Thr protein kinase family. NIMA subfamily.</text>
</comment>
<evidence type="ECO:0000256" key="7">
    <source>
        <dbReference type="ARBA" id="ARBA00022840"/>
    </source>
</evidence>
<dbReference type="InterPro" id="IPR011009">
    <property type="entry name" value="Kinase-like_dom_sf"/>
</dbReference>
<dbReference type="RefSeq" id="WP_310734027.1">
    <property type="nucleotide sequence ID" value="NZ_JACCPY010000001.1"/>
</dbReference>
<name>A0ABV2IMB7_9BURK</name>
<evidence type="ECO:0000256" key="6">
    <source>
        <dbReference type="ARBA" id="ARBA00022777"/>
    </source>
</evidence>
<reference evidence="13 14" key="1">
    <citation type="submission" date="2024-06" db="EMBL/GenBank/DDBJ databases">
        <title>Genomic Encyclopedia of Type Strains, Phase IV (KMG-IV): sequencing the most valuable type-strain genomes for metagenomic binning, comparative biology and taxonomic classification.</title>
        <authorList>
            <person name="Goeker M."/>
        </authorList>
    </citation>
    <scope>NUCLEOTIDE SEQUENCE [LARGE SCALE GENOMIC DNA]</scope>
    <source>
        <strain evidence="13 14">D-501</strain>
    </source>
</reference>
<comment type="catalytic activity">
    <reaction evidence="9">
        <text>L-seryl-[protein] + ATP = O-phospho-L-seryl-[protein] + ADP + H(+)</text>
        <dbReference type="Rhea" id="RHEA:17989"/>
        <dbReference type="Rhea" id="RHEA-COMP:9863"/>
        <dbReference type="Rhea" id="RHEA-COMP:11604"/>
        <dbReference type="ChEBI" id="CHEBI:15378"/>
        <dbReference type="ChEBI" id="CHEBI:29999"/>
        <dbReference type="ChEBI" id="CHEBI:30616"/>
        <dbReference type="ChEBI" id="CHEBI:83421"/>
        <dbReference type="ChEBI" id="CHEBI:456216"/>
        <dbReference type="EC" id="2.7.11.1"/>
    </reaction>
</comment>
<feature type="compositionally biased region" description="Pro residues" evidence="11">
    <location>
        <begin position="342"/>
        <end position="354"/>
    </location>
</feature>
<dbReference type="PANTHER" id="PTHR43671">
    <property type="entry name" value="SERINE/THREONINE-PROTEIN KINASE NEK"/>
    <property type="match status" value="1"/>
</dbReference>
<feature type="compositionally biased region" description="Low complexity" evidence="11">
    <location>
        <begin position="380"/>
        <end position="404"/>
    </location>
</feature>
<dbReference type="PROSITE" id="PS00107">
    <property type="entry name" value="PROTEIN_KINASE_ATP"/>
    <property type="match status" value="1"/>
</dbReference>